<keyword evidence="3" id="KW-1185">Reference proteome</keyword>
<comment type="caution">
    <text evidence="2">The sequence shown here is derived from an EMBL/GenBank/DDBJ whole genome shotgun (WGS) entry which is preliminary data.</text>
</comment>
<reference evidence="2" key="1">
    <citation type="submission" date="2021-02" db="EMBL/GenBank/DDBJ databases">
        <authorList>
            <person name="Dougan E. K."/>
            <person name="Rhodes N."/>
            <person name="Thang M."/>
            <person name="Chan C."/>
        </authorList>
    </citation>
    <scope>NUCLEOTIDE SEQUENCE</scope>
</reference>
<accession>A0A813GB08</accession>
<dbReference type="EMBL" id="CAJNNV010027895">
    <property type="protein sequence ID" value="CAE8622117.1"/>
    <property type="molecule type" value="Genomic_DNA"/>
</dbReference>
<feature type="compositionally biased region" description="Low complexity" evidence="1">
    <location>
        <begin position="116"/>
        <end position="126"/>
    </location>
</feature>
<dbReference type="AlphaFoldDB" id="A0A813GB08"/>
<dbReference type="Proteomes" id="UP000654075">
    <property type="component" value="Unassembled WGS sequence"/>
</dbReference>
<sequence length="159" mass="16403">CGSGTNTSPVSSPKGRNSISRLVHLKSSGVLVRPAEGSGNTASEVSLCALLGKDSVRLLSGDLLGEKLLFWRTLENLLFVLEQLCPFLPAGFGPPLLAHQERCLQGSAGDVGDGSGSPLSSPGRSSVADEPPQSDSELEVQLVEVDSSAGEGGRSVVFD</sequence>
<protein>
    <submittedName>
        <fullName evidence="2">Uncharacterized protein</fullName>
    </submittedName>
</protein>
<evidence type="ECO:0000313" key="3">
    <source>
        <dbReference type="Proteomes" id="UP000654075"/>
    </source>
</evidence>
<feature type="region of interest" description="Disordered" evidence="1">
    <location>
        <begin position="107"/>
        <end position="138"/>
    </location>
</feature>
<proteinExistence type="predicted"/>
<evidence type="ECO:0000313" key="2">
    <source>
        <dbReference type="EMBL" id="CAE8622117.1"/>
    </source>
</evidence>
<name>A0A813GB08_POLGL</name>
<gene>
    <name evidence="2" type="ORF">PGLA1383_LOCUS39626</name>
</gene>
<organism evidence="2 3">
    <name type="scientific">Polarella glacialis</name>
    <name type="common">Dinoflagellate</name>
    <dbReference type="NCBI Taxonomy" id="89957"/>
    <lineage>
        <taxon>Eukaryota</taxon>
        <taxon>Sar</taxon>
        <taxon>Alveolata</taxon>
        <taxon>Dinophyceae</taxon>
        <taxon>Suessiales</taxon>
        <taxon>Suessiaceae</taxon>
        <taxon>Polarella</taxon>
    </lineage>
</organism>
<evidence type="ECO:0000256" key="1">
    <source>
        <dbReference type="SAM" id="MobiDB-lite"/>
    </source>
</evidence>
<feature type="non-terminal residue" evidence="2">
    <location>
        <position position="1"/>
    </location>
</feature>